<organism evidence="3 4">
    <name type="scientific">Staphylococcus gallinarum</name>
    <dbReference type="NCBI Taxonomy" id="1293"/>
    <lineage>
        <taxon>Bacteria</taxon>
        <taxon>Bacillati</taxon>
        <taxon>Bacillota</taxon>
        <taxon>Bacilli</taxon>
        <taxon>Bacillales</taxon>
        <taxon>Staphylococcaceae</taxon>
        <taxon>Staphylococcus</taxon>
    </lineage>
</organism>
<dbReference type="AlphaFoldDB" id="A0A3A0VRH0"/>
<dbReference type="RefSeq" id="WP_119483875.1">
    <property type="nucleotide sequence ID" value="NZ_QYJN01000001.1"/>
</dbReference>
<dbReference type="PANTHER" id="PTHR33744">
    <property type="entry name" value="CARBOHYDRATE DIACID REGULATOR"/>
    <property type="match status" value="1"/>
</dbReference>
<dbReference type="EMBL" id="QYJN01000001">
    <property type="protein sequence ID" value="RIP37060.1"/>
    <property type="molecule type" value="Genomic_DNA"/>
</dbReference>
<name>A0A3A0VRH0_STAGA</name>
<dbReference type="Pfam" id="PF13556">
    <property type="entry name" value="HTH_30"/>
    <property type="match status" value="1"/>
</dbReference>
<proteinExistence type="predicted"/>
<dbReference type="SUPFAM" id="SSF46689">
    <property type="entry name" value="Homeodomain-like"/>
    <property type="match status" value="1"/>
</dbReference>
<evidence type="ECO:0000313" key="4">
    <source>
        <dbReference type="Proteomes" id="UP000265541"/>
    </source>
</evidence>
<feature type="domain" description="Putative sugar diacid recognition" evidence="1">
    <location>
        <begin position="4"/>
        <end position="136"/>
    </location>
</feature>
<accession>A0A3A0VRH0</accession>
<dbReference type="Proteomes" id="UP000265541">
    <property type="component" value="Unassembled WGS sequence"/>
</dbReference>
<evidence type="ECO:0000259" key="1">
    <source>
        <dbReference type="Pfam" id="PF05651"/>
    </source>
</evidence>
<dbReference type="InterPro" id="IPR042070">
    <property type="entry name" value="PucR_C-HTH_sf"/>
</dbReference>
<comment type="caution">
    <text evidence="3">The sequence shown here is derived from an EMBL/GenBank/DDBJ whole genome shotgun (WGS) entry which is preliminary data.</text>
</comment>
<dbReference type="Pfam" id="PF05651">
    <property type="entry name" value="Diacid_rec"/>
    <property type="match status" value="1"/>
</dbReference>
<dbReference type="InterPro" id="IPR025736">
    <property type="entry name" value="PucR_C-HTH_dom"/>
</dbReference>
<dbReference type="InterPro" id="IPR008599">
    <property type="entry name" value="Diacid_rec"/>
</dbReference>
<sequence>MEILTEEIASLIVDETVNRTNSNINIMNYDGVIIASYNEDRIGTIHYGAKRAIELRQTITLTEVDCKDLEGTQPGINLPIIFHDEIVGVIGLTGNPQQLTQIADVVKMSTELLLSQNYFTYELEGNIRSQELLIEELLKGEPSKTFIRYLTQQLDVELLTLRKCIIINIEKQIFSKNSIVRMLSARMDRQSFVIAFTNYNRIVILVTDNDTTKLNDKITQIYQVFTQLNLAIEMASSLVFTSLNDFKKAYEECELVFMLNEHEQSVVSFEDVEAQTLMYQINSEIRARYRKRILGNIDNQTINTLQSFFEHNLNIAQTAKALYIHRNTLLYRLEKCQQQTGLNPRIYNNAVKLQLAMWC</sequence>
<evidence type="ECO:0000259" key="2">
    <source>
        <dbReference type="Pfam" id="PF13556"/>
    </source>
</evidence>
<dbReference type="OrthoDB" id="9792148at2"/>
<evidence type="ECO:0000313" key="3">
    <source>
        <dbReference type="EMBL" id="RIP37060.1"/>
    </source>
</evidence>
<dbReference type="InterPro" id="IPR009057">
    <property type="entry name" value="Homeodomain-like_sf"/>
</dbReference>
<dbReference type="PANTHER" id="PTHR33744:SF15">
    <property type="entry name" value="CARBOHYDRATE DIACID REGULATOR"/>
    <property type="match status" value="1"/>
</dbReference>
<dbReference type="Gene3D" id="1.10.10.2840">
    <property type="entry name" value="PucR C-terminal helix-turn-helix domain"/>
    <property type="match status" value="1"/>
</dbReference>
<gene>
    <name evidence="3" type="ORF">BUZ14_00515</name>
</gene>
<dbReference type="InterPro" id="IPR051448">
    <property type="entry name" value="CdaR-like_regulators"/>
</dbReference>
<reference evidence="3 4" key="1">
    <citation type="journal article" date="2016" name="Front. Microbiol.">
        <title>Comprehensive Phylogenetic Analysis of Bovine Non-aureus Staphylococci Species Based on Whole-Genome Sequencing.</title>
        <authorList>
            <person name="Naushad S."/>
            <person name="Barkema H.W."/>
            <person name="Luby C."/>
            <person name="Condas L.A."/>
            <person name="Nobrega D.B."/>
            <person name="Carson D.A."/>
            <person name="De Buck J."/>
        </authorList>
    </citation>
    <scope>NUCLEOTIDE SEQUENCE [LARGE SCALE GENOMIC DNA]</scope>
    <source>
        <strain evidence="3 4">SNUC 4781</strain>
    </source>
</reference>
<feature type="domain" description="PucR C-terminal helix-turn-helix" evidence="2">
    <location>
        <begin position="303"/>
        <end position="357"/>
    </location>
</feature>
<protein>
    <submittedName>
        <fullName evidence="3">Transcriptional regulator</fullName>
    </submittedName>
</protein>